<keyword evidence="3" id="KW-1185">Reference proteome</keyword>
<sequence>MGRFLDAYKPERHYMRGPGPKWHAKHSASLLTAASAQPAASRGPALKELRAAEFQLLSWMAPMAAAVTLGFMAVMVLA</sequence>
<keyword evidence="1" id="KW-0812">Transmembrane</keyword>
<protein>
    <submittedName>
        <fullName evidence="2">Uncharacterized protein</fullName>
    </submittedName>
</protein>
<feature type="transmembrane region" description="Helical" evidence="1">
    <location>
        <begin position="57"/>
        <end position="77"/>
    </location>
</feature>
<keyword evidence="1" id="KW-1133">Transmembrane helix</keyword>
<dbReference type="HOGENOM" id="CLU_2617923_0_0_5"/>
<evidence type="ECO:0000256" key="1">
    <source>
        <dbReference type="SAM" id="Phobius"/>
    </source>
</evidence>
<dbReference type="Proteomes" id="UP000031643">
    <property type="component" value="Chromosome"/>
</dbReference>
<proteinExistence type="predicted"/>
<name>A0A0A8K5G0_9HYPH</name>
<dbReference type="AlphaFoldDB" id="A0A0A8K5G0"/>
<evidence type="ECO:0000313" key="3">
    <source>
        <dbReference type="Proteomes" id="UP000031643"/>
    </source>
</evidence>
<dbReference type="RefSeq" id="WP_045368189.1">
    <property type="nucleotide sequence ID" value="NZ_AP014648.1"/>
</dbReference>
<dbReference type="EMBL" id="AP014648">
    <property type="protein sequence ID" value="BAQ18145.1"/>
    <property type="molecule type" value="Genomic_DNA"/>
</dbReference>
<accession>A0A0A8K5G0</accession>
<keyword evidence="1" id="KW-0472">Membrane</keyword>
<dbReference type="OrthoDB" id="8241554at2"/>
<evidence type="ECO:0000313" key="2">
    <source>
        <dbReference type="EMBL" id="BAQ18145.1"/>
    </source>
</evidence>
<reference evidence="2 3" key="1">
    <citation type="submission" date="2014-09" db="EMBL/GenBank/DDBJ databases">
        <title>Genome sequencing of Methyloceanibacter caenitepidi Gela4.</title>
        <authorList>
            <person name="Takeuchi M."/>
            <person name="Susumu S."/>
            <person name="Kamagata Y."/>
            <person name="Oshima K."/>
            <person name="Hattori M."/>
            <person name="Iwasaki W."/>
        </authorList>
    </citation>
    <scope>NUCLEOTIDE SEQUENCE [LARGE SCALE GENOMIC DNA]</scope>
    <source>
        <strain evidence="2 3">Gela4</strain>
    </source>
</reference>
<organism evidence="2 3">
    <name type="scientific">Methyloceanibacter caenitepidi</name>
    <dbReference type="NCBI Taxonomy" id="1384459"/>
    <lineage>
        <taxon>Bacteria</taxon>
        <taxon>Pseudomonadati</taxon>
        <taxon>Pseudomonadota</taxon>
        <taxon>Alphaproteobacteria</taxon>
        <taxon>Hyphomicrobiales</taxon>
        <taxon>Hyphomicrobiaceae</taxon>
        <taxon>Methyloceanibacter</taxon>
    </lineage>
</organism>
<gene>
    <name evidence="2" type="ORF">GL4_2711</name>
</gene>
<dbReference type="KEGG" id="mcg:GL4_2711"/>
<dbReference type="STRING" id="1384459.GL4_2711"/>